<proteinExistence type="predicted"/>
<keyword evidence="2" id="KW-1185">Reference proteome</keyword>
<evidence type="ECO:0000313" key="2">
    <source>
        <dbReference type="Proteomes" id="UP000194151"/>
    </source>
</evidence>
<sequence>MDSGRDGRTVRHGGSFYHFRTVEQATGFYRGILEGKSVESCRQRWRPSLVQVAVAPRALPAAGSRHAGSELI</sequence>
<dbReference type="EMBL" id="CP021108">
    <property type="protein sequence ID" value="ARP80771.1"/>
    <property type="molecule type" value="Genomic_DNA"/>
</dbReference>
<evidence type="ECO:0000313" key="1">
    <source>
        <dbReference type="EMBL" id="ARP80771.1"/>
    </source>
</evidence>
<reference evidence="1 2" key="1">
    <citation type="submission" date="2017-05" db="EMBL/GenBank/DDBJ databases">
        <title>Complete and WGS of Bordetella genogroups.</title>
        <authorList>
            <person name="Spilker T."/>
            <person name="LiPuma J."/>
        </authorList>
    </citation>
    <scope>NUCLEOTIDE SEQUENCE [LARGE SCALE GENOMIC DNA]</scope>
    <source>
        <strain evidence="1 2">AU19157</strain>
    </source>
</reference>
<name>A0A1W6YIB2_9BORD</name>
<dbReference type="Proteomes" id="UP000194151">
    <property type="component" value="Chromosome"/>
</dbReference>
<dbReference type="RefSeq" id="WP_086063992.1">
    <property type="nucleotide sequence ID" value="NZ_CP021108.1"/>
</dbReference>
<accession>A0A1W6YIB2</accession>
<gene>
    <name evidence="1" type="ORF">CAL12_07920</name>
</gene>
<protein>
    <submittedName>
        <fullName evidence="1">Uncharacterized protein</fullName>
    </submittedName>
</protein>
<dbReference type="OrthoDB" id="8637568at2"/>
<dbReference type="AlphaFoldDB" id="A0A1W6YIB2"/>
<organism evidence="1 2">
    <name type="scientific">Bordetella genomosp. 8</name>
    <dbReference type="NCBI Taxonomy" id="1416806"/>
    <lineage>
        <taxon>Bacteria</taxon>
        <taxon>Pseudomonadati</taxon>
        <taxon>Pseudomonadota</taxon>
        <taxon>Betaproteobacteria</taxon>
        <taxon>Burkholderiales</taxon>
        <taxon>Alcaligenaceae</taxon>
        <taxon>Bordetella</taxon>
    </lineage>
</organism>
<dbReference type="KEGG" id="bgv:CAL12_07920"/>